<feature type="region of interest" description="Disordered" evidence="1">
    <location>
        <begin position="334"/>
        <end position="360"/>
    </location>
</feature>
<organism evidence="3 4">
    <name type="scientific">Vitis vinifera</name>
    <name type="common">Grape</name>
    <dbReference type="NCBI Taxonomy" id="29760"/>
    <lineage>
        <taxon>Eukaryota</taxon>
        <taxon>Viridiplantae</taxon>
        <taxon>Streptophyta</taxon>
        <taxon>Embryophyta</taxon>
        <taxon>Tracheophyta</taxon>
        <taxon>Spermatophyta</taxon>
        <taxon>Magnoliopsida</taxon>
        <taxon>eudicotyledons</taxon>
        <taxon>Gunneridae</taxon>
        <taxon>Pentapetalae</taxon>
        <taxon>rosids</taxon>
        <taxon>Vitales</taxon>
        <taxon>Vitaceae</taxon>
        <taxon>Viteae</taxon>
        <taxon>Vitis</taxon>
    </lineage>
</organism>
<dbReference type="Proteomes" id="UP000288805">
    <property type="component" value="Unassembled WGS sequence"/>
</dbReference>
<feature type="domain" description="Aminotransferase-like plant mobile" evidence="2">
    <location>
        <begin position="1"/>
        <end position="93"/>
    </location>
</feature>
<feature type="compositionally biased region" description="Pro residues" evidence="1">
    <location>
        <begin position="455"/>
        <end position="488"/>
    </location>
</feature>
<accession>A0A438ENF6</accession>
<feature type="region of interest" description="Disordered" evidence="1">
    <location>
        <begin position="403"/>
        <end position="430"/>
    </location>
</feature>
<dbReference type="AlphaFoldDB" id="A0A438ENF6"/>
<feature type="region of interest" description="Disordered" evidence="1">
    <location>
        <begin position="452"/>
        <end position="488"/>
    </location>
</feature>
<dbReference type="EMBL" id="QGNW01001231">
    <property type="protein sequence ID" value="RVW49207.1"/>
    <property type="molecule type" value="Genomic_DNA"/>
</dbReference>
<evidence type="ECO:0000256" key="1">
    <source>
        <dbReference type="SAM" id="MobiDB-lite"/>
    </source>
</evidence>
<dbReference type="PANTHER" id="PTHR46033:SF8">
    <property type="entry name" value="PROTEIN MAINTENANCE OF MERISTEMS-LIKE"/>
    <property type="match status" value="1"/>
</dbReference>
<proteinExistence type="predicted"/>
<dbReference type="Pfam" id="PF10536">
    <property type="entry name" value="PMD"/>
    <property type="match status" value="2"/>
</dbReference>
<name>A0A438ENF6_VITVI</name>
<evidence type="ECO:0000313" key="4">
    <source>
        <dbReference type="Proteomes" id="UP000288805"/>
    </source>
</evidence>
<sequence>MTVTLQDVAMILGLRIDRPPITSTCDIDWSLLCLELLDVVLPPSHIRGSVISTRWLHEQFSYPPAGVDDVILQRYARAFILALLGGALFTDKTDTHGSAVLAYLYRELYRASLDSATEIFGPITLLQRLHVGRPDFSRPPVPIVAPHVHDDVVDGLHDHLLSDEALQSIHWATGGEYLCLSLADEEIWQTMSPLICFDIIEWHKLERVLRQFRMQQGIPPPCLIDMELYLMDRQGRHQYDWATFHAQYISFWATRFERIATTPLAITTMDFYDLYMQWYRRITQCLIALVLHRDHMRFHSTASATKLLMAISDDLEETHQITINVLRAIGEDHRVHSTQEPSTSSGPSMRPPSLITPVRVPPIRGWGRGGRRAGQQHVSLTSTLVQPSHPPVTSTFPLFQSSASLESPPFPPDVSIPAHSSRPKTTKPSTLTPIESSISLDLPFFPHVISIQTSSPPPPPQPSISLDAPPPITESITPPPITKPIAPPPITEYIAPPPIIESIAPLPFS</sequence>
<reference evidence="3 4" key="1">
    <citation type="journal article" date="2018" name="PLoS Genet.">
        <title>Population sequencing reveals clonal diversity and ancestral inbreeding in the grapevine cultivar Chardonnay.</title>
        <authorList>
            <person name="Roach M.J."/>
            <person name="Johnson D.L."/>
            <person name="Bohlmann J."/>
            <person name="van Vuuren H.J."/>
            <person name="Jones S.J."/>
            <person name="Pretorius I.S."/>
            <person name="Schmidt S.A."/>
            <person name="Borneman A.R."/>
        </authorList>
    </citation>
    <scope>NUCLEOTIDE SEQUENCE [LARGE SCALE GENOMIC DNA]</scope>
    <source>
        <strain evidence="4">cv. Chardonnay</strain>
        <tissue evidence="3">Leaf</tissue>
    </source>
</reference>
<feature type="compositionally biased region" description="Polar residues" evidence="1">
    <location>
        <begin position="338"/>
        <end position="347"/>
    </location>
</feature>
<dbReference type="GO" id="GO:0010073">
    <property type="term" value="P:meristem maintenance"/>
    <property type="evidence" value="ECO:0007669"/>
    <property type="project" value="InterPro"/>
</dbReference>
<comment type="caution">
    <text evidence="3">The sequence shown here is derived from an EMBL/GenBank/DDBJ whole genome shotgun (WGS) entry which is preliminary data.</text>
</comment>
<dbReference type="InterPro" id="IPR019557">
    <property type="entry name" value="AminoTfrase-like_pln_mobile"/>
</dbReference>
<evidence type="ECO:0000259" key="2">
    <source>
        <dbReference type="Pfam" id="PF10536"/>
    </source>
</evidence>
<feature type="domain" description="Aminotransferase-like plant mobile" evidence="2">
    <location>
        <begin position="96"/>
        <end position="280"/>
    </location>
</feature>
<evidence type="ECO:0000313" key="3">
    <source>
        <dbReference type="EMBL" id="RVW49207.1"/>
    </source>
</evidence>
<dbReference type="PANTHER" id="PTHR46033">
    <property type="entry name" value="PROTEIN MAIN-LIKE 2"/>
    <property type="match status" value="1"/>
</dbReference>
<gene>
    <name evidence="3" type="primary">MAIL3_148</name>
    <name evidence="3" type="ORF">CK203_087464</name>
</gene>
<protein>
    <submittedName>
        <fullName evidence="3">Serine/threonine-protein phosphatase 7 long form-like</fullName>
    </submittedName>
</protein>
<dbReference type="InterPro" id="IPR044824">
    <property type="entry name" value="MAIN-like"/>
</dbReference>